<gene>
    <name evidence="2" type="ORF">Mterra_03989</name>
</gene>
<reference evidence="2 3" key="1">
    <citation type="submission" date="2018-08" db="EMBL/GenBank/DDBJ databases">
        <title>Meiothermus terrae DSM 26712 genome sequencing project.</title>
        <authorList>
            <person name="Da Costa M.S."/>
            <person name="Albuquerque L."/>
            <person name="Raposo P."/>
            <person name="Froufe H.J.C."/>
            <person name="Barroso C.S."/>
            <person name="Egas C."/>
        </authorList>
    </citation>
    <scope>NUCLEOTIDE SEQUENCE [LARGE SCALE GENOMIC DNA]</scope>
    <source>
        <strain evidence="2 3">DSM 26712</strain>
    </source>
</reference>
<organism evidence="2 3">
    <name type="scientific">Calidithermus terrae</name>
    <dbReference type="NCBI Taxonomy" id="1408545"/>
    <lineage>
        <taxon>Bacteria</taxon>
        <taxon>Thermotogati</taxon>
        <taxon>Deinococcota</taxon>
        <taxon>Deinococci</taxon>
        <taxon>Thermales</taxon>
        <taxon>Thermaceae</taxon>
        <taxon>Calidithermus</taxon>
    </lineage>
</organism>
<name>A0A399DVW5_9DEIN</name>
<proteinExistence type="predicted"/>
<dbReference type="AlphaFoldDB" id="A0A399DVW5"/>
<keyword evidence="3" id="KW-1185">Reference proteome</keyword>
<keyword evidence="1" id="KW-0812">Transmembrane</keyword>
<evidence type="ECO:0000313" key="3">
    <source>
        <dbReference type="Proteomes" id="UP000265715"/>
    </source>
</evidence>
<accession>A0A399DVW5</accession>
<protein>
    <submittedName>
        <fullName evidence="2">Uncharacterized protein</fullName>
    </submittedName>
</protein>
<keyword evidence="1" id="KW-0472">Membrane</keyword>
<evidence type="ECO:0000256" key="1">
    <source>
        <dbReference type="SAM" id="Phobius"/>
    </source>
</evidence>
<evidence type="ECO:0000313" key="2">
    <source>
        <dbReference type="EMBL" id="RIH75348.1"/>
    </source>
</evidence>
<sequence>METWSDNRWIVVGRRLTLGLGTAFIVASVFIAAMG</sequence>
<dbReference type="Proteomes" id="UP000265715">
    <property type="component" value="Unassembled WGS sequence"/>
</dbReference>
<feature type="transmembrane region" description="Helical" evidence="1">
    <location>
        <begin position="12"/>
        <end position="34"/>
    </location>
</feature>
<dbReference type="EMBL" id="QXDL01000361">
    <property type="protein sequence ID" value="RIH75348.1"/>
    <property type="molecule type" value="Genomic_DNA"/>
</dbReference>
<keyword evidence="1" id="KW-1133">Transmembrane helix</keyword>
<comment type="caution">
    <text evidence="2">The sequence shown here is derived from an EMBL/GenBank/DDBJ whole genome shotgun (WGS) entry which is preliminary data.</text>
</comment>